<comment type="subcellular location">
    <subcellularLocation>
        <location evidence="1">Secreted</location>
    </subcellularLocation>
</comment>
<dbReference type="SUPFAM" id="SSF49299">
    <property type="entry name" value="PKD domain"/>
    <property type="match status" value="1"/>
</dbReference>
<dbReference type="InterPro" id="IPR033764">
    <property type="entry name" value="Sdr_B"/>
</dbReference>
<dbReference type="OrthoDB" id="7794186at2"/>
<dbReference type="InterPro" id="IPR035986">
    <property type="entry name" value="PKD_dom_sf"/>
</dbReference>
<evidence type="ECO:0000313" key="8">
    <source>
        <dbReference type="Proteomes" id="UP000321580"/>
    </source>
</evidence>
<dbReference type="CDD" id="cd00146">
    <property type="entry name" value="PKD"/>
    <property type="match status" value="1"/>
</dbReference>
<dbReference type="Pfam" id="PF13573">
    <property type="entry name" value="SprB"/>
    <property type="match status" value="16"/>
</dbReference>
<dbReference type="InterPro" id="IPR022409">
    <property type="entry name" value="PKD/Chitinase_dom"/>
</dbReference>
<dbReference type="EMBL" id="VOOR01000014">
    <property type="protein sequence ID" value="TXB63594.1"/>
    <property type="molecule type" value="Genomic_DNA"/>
</dbReference>
<dbReference type="NCBIfam" id="TIGR04183">
    <property type="entry name" value="Por_Secre_tail"/>
    <property type="match status" value="1"/>
</dbReference>
<dbReference type="InterPro" id="IPR026444">
    <property type="entry name" value="Secre_tail"/>
</dbReference>
<feature type="signal peptide" evidence="5">
    <location>
        <begin position="1"/>
        <end position="39"/>
    </location>
</feature>
<keyword evidence="4 5" id="KW-0732">Signal</keyword>
<reference evidence="7 8" key="1">
    <citation type="submission" date="2019-08" db="EMBL/GenBank/DDBJ databases">
        <title>Genome of Phaeodactylibacter luteus.</title>
        <authorList>
            <person name="Bowman J.P."/>
        </authorList>
    </citation>
    <scope>NUCLEOTIDE SEQUENCE [LARGE SCALE GENOMIC DNA]</scope>
    <source>
        <strain evidence="7 8">KCTC 42180</strain>
    </source>
</reference>
<keyword evidence="3" id="KW-0964">Secreted</keyword>
<dbReference type="SMART" id="SM00089">
    <property type="entry name" value="PKD"/>
    <property type="match status" value="7"/>
</dbReference>
<evidence type="ECO:0000256" key="5">
    <source>
        <dbReference type="SAM" id="SignalP"/>
    </source>
</evidence>
<dbReference type="Pfam" id="PF17210">
    <property type="entry name" value="SdrD_B"/>
    <property type="match status" value="2"/>
</dbReference>
<dbReference type="InterPro" id="IPR025667">
    <property type="entry name" value="SprB_repeat"/>
</dbReference>
<dbReference type="InterPro" id="IPR000601">
    <property type="entry name" value="PKD_dom"/>
</dbReference>
<comment type="similarity">
    <text evidence="2">Belongs to the serine-aspartate repeat-containing protein (SDr) family.</text>
</comment>
<evidence type="ECO:0000259" key="6">
    <source>
        <dbReference type="PROSITE" id="PS50093"/>
    </source>
</evidence>
<dbReference type="RefSeq" id="WP_147167064.1">
    <property type="nucleotide sequence ID" value="NZ_VOOR01000014.1"/>
</dbReference>
<evidence type="ECO:0000256" key="1">
    <source>
        <dbReference type="ARBA" id="ARBA00004613"/>
    </source>
</evidence>
<dbReference type="Pfam" id="PF18962">
    <property type="entry name" value="Por_Secre_tail"/>
    <property type="match status" value="1"/>
</dbReference>
<name>A0A5C6RNN7_9BACT</name>
<evidence type="ECO:0000256" key="3">
    <source>
        <dbReference type="ARBA" id="ARBA00022525"/>
    </source>
</evidence>
<evidence type="ECO:0000256" key="4">
    <source>
        <dbReference type="ARBA" id="ARBA00022729"/>
    </source>
</evidence>
<dbReference type="PROSITE" id="PS50093">
    <property type="entry name" value="PKD"/>
    <property type="match status" value="1"/>
</dbReference>
<dbReference type="Proteomes" id="UP000321580">
    <property type="component" value="Unassembled WGS sequence"/>
</dbReference>
<feature type="chain" id="PRO_5022827296" evidence="5">
    <location>
        <begin position="40"/>
        <end position="2274"/>
    </location>
</feature>
<dbReference type="GO" id="GO:0005576">
    <property type="term" value="C:extracellular region"/>
    <property type="evidence" value="ECO:0007669"/>
    <property type="project" value="UniProtKB-SubCell"/>
</dbReference>
<sequence>MKQPLPVQPLPNYAWRKPTWAGTLLACCLLLGAYSTANAQFSVGFDVTEPRCFAQPTGSVTALPAGGTAPYSYLWSNGQTGPTIANITAGSYSVTVTDASSNSVVESVTVTQPTIVNVTLTATQCELPIVITAVGSGGIPGYTYNWNDGQNGAEISVPGAGTFCVTMTDENLCGAVQCIDVAFTPLNVLVDANDISCPDEEDGSVSAIVTSGTPPYNFQWSNGATTQTVTNLAPGTYTVTVTDGGGCTDTATGTVDSPPPIIANIDSNGPTCVGEGDGSATVFATGGTPPFSYLWNTGATGPALSGLTAGTYTVTVSDINGCIAVESTTLTPISSLNASLLVNDESCPDANDGTMTAFPVNGVQPFSYLWSNGQTTQTITNLAPGAYTVTVTDGVGCTDTETGTVNPAADFDIAVTGSDVTICDGTNGSAMVNIIAGEGPFTFAWSNGGTTQMIANLSGGTYTVTVTDANQCTEEGSVLINTPPDLTASITTSESAVCLGEATATATANATGGTPPFSYLWSTGETTQQITGLGAGTYTVTITDAALCSDVASTVIEDAPELFVTVSGDESVCAPETLGFAAASPSGGTPPYNYLWSNGETTPSIAGLPEGEYSVTVTDALGCFATGSITIDIVDDLAVNGTRQSPDCFGENTGAISTAPTGGTSPYSYQWSNGETTPAIQNLAAGIYTVTVTDANGCAVAQTFLLPQPPEFTAAATGSDFVCPGESNGTAMVMATGGTPPYAYLWSNGETTQMVSGLAAGTYTVTVTDDNDCEAIAEVTLESAEGILVNIDAPEVVCGAENTGNATVTASGGVPPYTFEWSTGESDTSIENLPEGTYSVTVTDANGCSTVEEVFIEVVEDFAISIVARDILCNGDSTGTILVTATGGTMPYTFSWSTGLMETGVTQSEIIALPAGMYMITVTDSNDCILSETINLMEADPIVLDIAVTDPTCAGEADGQAVINFSGGNVSPPAVPYMVDINGVSYEVGPSGTLTLDGLQGPDTLIIQTTDGNFCQVLDTAIIGQPSPIDITLSPQSPPCNGDPLGSVQSAVDGGTPPYTYLWSNGAMTPSLMGISAGNYSVTVTDANDCTAVDSVMVVEPELLSIELEKRDVFCDEVNTGYIVATPAGGTSPYSYEWSNGATTDSIGGLAPGQYTVTVLDANECMMMASITIQSFPELELTPIATAPSCFDDANGAATVVVNGGTPPFTFEWSNGSTDSLQLGLPDGVYTVTVTDAVGCTGTEAIAVSQPDELIALIEADSVTDVSCFGFMDGAAAVTVSGGTPPYTYLWSNGAETPGISGVEAGTYTVSVTDINDCTAQAEVTIGQPGEFVVALDAATAATCEDEANGAITSMVTGGTPPYDYLWSNGATTPDISMLAAGTYTLTVTDANDCFVAAFVDIAEFDSPTCTVEIGQEVTMADNGALNVVVNGGTAPFDFLWSNGETTPIITGLTPGTYSVTVTDANGCTTTCEATLDGFVAIGNYVWEDLDRDGQQDGNEPPFPGVEVQLKDAGNNVIATDTTDENGNYLFMELPAGTYSVAFVLPDSFRFTFPNMGDDVLDSDANPNMGGMTQQVTLMNGEIDTTLDAGIYLLPYDDIEDPCICLNNSTTDENGQFLEILTIYSYPNENWTIVEQDGMFDINSPEPPAPPIPVSPGTVIPESATPGAYTFSFKLVDATPYVIFSVTNGFDTLTIDNVCFYPDINLQELPPEELCIFDEPFVPQADPSIPGTLTFYINGIPVDVIDPAALGAGQYQFTAELVPDDPVECTTTIITDFAVVGDCGSTLGDFVWLDENRNGIQDPNEDGIAGVMVILQVPGESDPINIDTTFTDANGLYSFTVAPGDYKLQFMQPSGLVFTEPNAGADDAIDSDVDPDMGMTGIYNIETEEDDLTIDAGLYTKCDNITDPGLIGPNQFLCGPGNDPEPIVNIESPSGGSGEIEYLWMRSTIAGPFNLQTWQIIPGATGDSYDPGPLSETTFFARCARRECCVIYLESNIVEIEVGNVAVADIAGPDFLCVDEPTTFFAAQAGPGAIIEWTFGLGLTPSSATGPTAEVTAISHGNFDITLEVTENGCTSTQTQRITATTSPIYCGLPMPLNVEVTNEEQGEVLISWIVDENLVGHNFIVQHSRDGETFSEIGQVDEPTAFLGSMGYYEFEHEAPKRGCNLYRVIIINPEGEIFYSEIGEAILANDSKIALLYPNPTEDVATLEILESFGEDIQIELLSATGNLIFSRNLEVDAKMIQIDTDGLPAGTYFLKVRYAKAGLKVLKLVKR</sequence>
<evidence type="ECO:0000313" key="7">
    <source>
        <dbReference type="EMBL" id="TXB63594.1"/>
    </source>
</evidence>
<dbReference type="PANTHER" id="PTHR36108">
    <property type="entry name" value="COLOSSIN-B-RELATED"/>
    <property type="match status" value="1"/>
</dbReference>
<keyword evidence="8" id="KW-1185">Reference proteome</keyword>
<feature type="domain" description="PKD" evidence="6">
    <location>
        <begin position="2005"/>
        <end position="2072"/>
    </location>
</feature>
<dbReference type="Gene3D" id="2.60.40.10">
    <property type="entry name" value="Immunoglobulins"/>
    <property type="match status" value="3"/>
</dbReference>
<proteinExistence type="inferred from homology"/>
<protein>
    <submittedName>
        <fullName evidence="7">T9SS type A sorting domain-containing protein</fullName>
    </submittedName>
</protein>
<comment type="caution">
    <text evidence="7">The sequence shown here is derived from an EMBL/GenBank/DDBJ whole genome shotgun (WGS) entry which is preliminary data.</text>
</comment>
<dbReference type="Gene3D" id="2.60.40.740">
    <property type="match status" value="16"/>
</dbReference>
<organism evidence="7 8">
    <name type="scientific">Phaeodactylibacter luteus</name>
    <dbReference type="NCBI Taxonomy" id="1564516"/>
    <lineage>
        <taxon>Bacteria</taxon>
        <taxon>Pseudomonadati</taxon>
        <taxon>Bacteroidota</taxon>
        <taxon>Saprospiria</taxon>
        <taxon>Saprospirales</taxon>
        <taxon>Haliscomenobacteraceae</taxon>
        <taxon>Phaeodactylibacter</taxon>
    </lineage>
</organism>
<evidence type="ECO:0000256" key="2">
    <source>
        <dbReference type="ARBA" id="ARBA00007257"/>
    </source>
</evidence>
<accession>A0A5C6RNN7</accession>
<dbReference type="PANTHER" id="PTHR36108:SF13">
    <property type="entry name" value="COLOSSIN-B-RELATED"/>
    <property type="match status" value="1"/>
</dbReference>
<dbReference type="SUPFAM" id="SSF117074">
    <property type="entry name" value="Hypothetical protein PA1324"/>
    <property type="match status" value="2"/>
</dbReference>
<dbReference type="InterPro" id="IPR013783">
    <property type="entry name" value="Ig-like_fold"/>
</dbReference>
<gene>
    <name evidence="7" type="ORF">FRY97_08705</name>
</gene>